<dbReference type="Proteomes" id="UP000027604">
    <property type="component" value="Chromosome I"/>
</dbReference>
<protein>
    <submittedName>
        <fullName evidence="1">Uncharacterized protein</fullName>
    </submittedName>
</protein>
<dbReference type="HOGENOM" id="CLU_3184663_0_0_4"/>
<dbReference type="EMBL" id="HG322949">
    <property type="protein sequence ID" value="CDG81841.1"/>
    <property type="molecule type" value="Genomic_DNA"/>
</dbReference>
<evidence type="ECO:0000313" key="1">
    <source>
        <dbReference type="EMBL" id="CDG81841.1"/>
    </source>
</evidence>
<proteinExistence type="predicted"/>
<dbReference type="AlphaFoldDB" id="W0V1U4"/>
<gene>
    <name evidence="1" type="ORF">GJA_1188</name>
</gene>
<evidence type="ECO:0000313" key="2">
    <source>
        <dbReference type="Proteomes" id="UP000027604"/>
    </source>
</evidence>
<organism evidence="1 2">
    <name type="scientific">Janthinobacterium agaricidamnosum NBRC 102515 = DSM 9628</name>
    <dbReference type="NCBI Taxonomy" id="1349767"/>
    <lineage>
        <taxon>Bacteria</taxon>
        <taxon>Pseudomonadati</taxon>
        <taxon>Pseudomonadota</taxon>
        <taxon>Betaproteobacteria</taxon>
        <taxon>Burkholderiales</taxon>
        <taxon>Oxalobacteraceae</taxon>
        <taxon>Janthinobacterium</taxon>
    </lineage>
</organism>
<keyword evidence="2" id="KW-1185">Reference proteome</keyword>
<accession>W0V1U4</accession>
<sequence length="46" mass="5106">MLSGQKKGGSMSFLHGLAGTVPKFFDVPKTQNNILSLSQWNWRNLA</sequence>
<reference evidence="1 2" key="1">
    <citation type="journal article" date="2015" name="Genome Announc.">
        <title>Genome Sequence of Mushroom Soft-Rot Pathogen Janthinobacterium agaricidamnosum.</title>
        <authorList>
            <person name="Graupner K."/>
            <person name="Lackner G."/>
            <person name="Hertweck C."/>
        </authorList>
    </citation>
    <scope>NUCLEOTIDE SEQUENCE [LARGE SCALE GENOMIC DNA]</scope>
    <source>
        <strain evidence="2">NBRC 102515 / DSM 9628</strain>
    </source>
</reference>
<dbReference type="KEGG" id="jag:GJA_1188"/>
<name>W0V1U4_9BURK</name>